<feature type="domain" description="C2H2-type" evidence="10">
    <location>
        <begin position="46"/>
        <end position="66"/>
    </location>
</feature>
<dbReference type="GO" id="GO:0005694">
    <property type="term" value="C:chromosome"/>
    <property type="evidence" value="ECO:0007669"/>
    <property type="project" value="UniProtKB-ARBA"/>
</dbReference>
<dbReference type="PANTHER" id="PTHR24394:SF44">
    <property type="entry name" value="ZINC FINGER PROTEIN 271-LIKE"/>
    <property type="match status" value="1"/>
</dbReference>
<dbReference type="AlphaFoldDB" id="A0AAD2K379"/>
<comment type="subcellular location">
    <subcellularLocation>
        <location evidence="1">Nucleus</location>
    </subcellularLocation>
</comment>
<dbReference type="GO" id="GO:0008270">
    <property type="term" value="F:zinc ion binding"/>
    <property type="evidence" value="ECO:0007669"/>
    <property type="project" value="UniProtKB-KW"/>
</dbReference>
<evidence type="ECO:0000256" key="6">
    <source>
        <dbReference type="ARBA" id="ARBA00022833"/>
    </source>
</evidence>
<keyword evidence="13" id="KW-1185">Reference proteome</keyword>
<feature type="domain" description="C2H2-type" evidence="10">
    <location>
        <begin position="200"/>
        <end position="227"/>
    </location>
</feature>
<feature type="domain" description="C2H2-type" evidence="10">
    <location>
        <begin position="172"/>
        <end position="199"/>
    </location>
</feature>
<evidence type="ECO:0000256" key="7">
    <source>
        <dbReference type="ARBA" id="ARBA00023125"/>
    </source>
</evidence>
<evidence type="ECO:0000256" key="8">
    <source>
        <dbReference type="ARBA" id="ARBA00023242"/>
    </source>
</evidence>
<dbReference type="PROSITE" id="PS50157">
    <property type="entry name" value="ZINC_FINGER_C2H2_2"/>
    <property type="match status" value="4"/>
</dbReference>
<feature type="domain" description="C2H2-type" evidence="10">
    <location>
        <begin position="18"/>
        <end position="45"/>
    </location>
</feature>
<evidence type="ECO:0000313" key="11">
    <source>
        <dbReference type="EMBL" id="CAK5274884.1"/>
    </source>
</evidence>
<dbReference type="PROSITE" id="PS00028">
    <property type="entry name" value="ZINC_FINGER_C2H2_1"/>
    <property type="match status" value="2"/>
</dbReference>
<dbReference type="SMART" id="SM00355">
    <property type="entry name" value="ZnF_C2H2"/>
    <property type="match status" value="4"/>
</dbReference>
<keyword evidence="5 9" id="KW-0863">Zinc-finger</keyword>
<evidence type="ECO:0000256" key="9">
    <source>
        <dbReference type="PROSITE-ProRule" id="PRU00042"/>
    </source>
</evidence>
<dbReference type="GO" id="GO:0005634">
    <property type="term" value="C:nucleus"/>
    <property type="evidence" value="ECO:0007669"/>
    <property type="project" value="UniProtKB-SubCell"/>
</dbReference>
<dbReference type="GO" id="GO:0000981">
    <property type="term" value="F:DNA-binding transcription factor activity, RNA polymerase II-specific"/>
    <property type="evidence" value="ECO:0007669"/>
    <property type="project" value="TreeGrafter"/>
</dbReference>
<dbReference type="EMBL" id="CAVNYO010000403">
    <property type="protein sequence ID" value="CAK5274892.1"/>
    <property type="molecule type" value="Genomic_DNA"/>
</dbReference>
<dbReference type="PANTHER" id="PTHR24394">
    <property type="entry name" value="ZINC FINGER PROTEIN"/>
    <property type="match status" value="1"/>
</dbReference>
<dbReference type="InterPro" id="IPR036236">
    <property type="entry name" value="Znf_C2H2_sf"/>
</dbReference>
<dbReference type="Proteomes" id="UP001295794">
    <property type="component" value="Unassembled WGS sequence"/>
</dbReference>
<proteinExistence type="inferred from homology"/>
<gene>
    <name evidence="11" type="ORF">MYCIT1_LOCUS22265</name>
    <name evidence="12" type="ORF">MYCIT1_LOCUS22280</name>
</gene>
<keyword evidence="8" id="KW-0539">Nucleus</keyword>
<dbReference type="FunFam" id="3.30.160.60:FF:001732">
    <property type="entry name" value="Zgc:162936"/>
    <property type="match status" value="1"/>
</dbReference>
<evidence type="ECO:0000313" key="12">
    <source>
        <dbReference type="EMBL" id="CAK5274892.1"/>
    </source>
</evidence>
<keyword evidence="7" id="KW-0238">DNA-binding</keyword>
<reference evidence="11" key="1">
    <citation type="submission" date="2023-11" db="EMBL/GenBank/DDBJ databases">
        <authorList>
            <person name="De Vega J J."/>
            <person name="De Vega J J."/>
        </authorList>
    </citation>
    <scope>NUCLEOTIDE SEQUENCE</scope>
</reference>
<dbReference type="InterPro" id="IPR013087">
    <property type="entry name" value="Znf_C2H2_type"/>
</dbReference>
<keyword evidence="3" id="KW-0479">Metal-binding</keyword>
<dbReference type="EMBL" id="CAVNYO010000403">
    <property type="protein sequence ID" value="CAK5274884.1"/>
    <property type="molecule type" value="Genomic_DNA"/>
</dbReference>
<evidence type="ECO:0000256" key="3">
    <source>
        <dbReference type="ARBA" id="ARBA00022723"/>
    </source>
</evidence>
<evidence type="ECO:0000256" key="5">
    <source>
        <dbReference type="ARBA" id="ARBA00022771"/>
    </source>
</evidence>
<evidence type="ECO:0000256" key="4">
    <source>
        <dbReference type="ARBA" id="ARBA00022737"/>
    </source>
</evidence>
<dbReference type="GO" id="GO:0043565">
    <property type="term" value="F:sequence-specific DNA binding"/>
    <property type="evidence" value="ECO:0007669"/>
    <property type="project" value="UniProtKB-ARBA"/>
</dbReference>
<evidence type="ECO:0000256" key="2">
    <source>
        <dbReference type="ARBA" id="ARBA00006991"/>
    </source>
</evidence>
<accession>A0AAD2K379</accession>
<dbReference type="GO" id="GO:0045893">
    <property type="term" value="P:positive regulation of DNA-templated transcription"/>
    <property type="evidence" value="ECO:0007669"/>
    <property type="project" value="UniProtKB-ARBA"/>
</dbReference>
<dbReference type="Pfam" id="PF00096">
    <property type="entry name" value="zf-C2H2"/>
    <property type="match status" value="4"/>
</dbReference>
<dbReference type="Gene3D" id="3.30.160.60">
    <property type="entry name" value="Classic Zinc Finger"/>
    <property type="match status" value="4"/>
</dbReference>
<evidence type="ECO:0000313" key="13">
    <source>
        <dbReference type="Proteomes" id="UP001295794"/>
    </source>
</evidence>
<name>A0AAD2K379_9AGAR</name>
<evidence type="ECO:0000256" key="1">
    <source>
        <dbReference type="ARBA" id="ARBA00004123"/>
    </source>
</evidence>
<comment type="caution">
    <text evidence="11">The sequence shown here is derived from an EMBL/GenBank/DDBJ whole genome shotgun (WGS) entry which is preliminary data.</text>
</comment>
<keyword evidence="6" id="KW-0862">Zinc</keyword>
<protein>
    <recommendedName>
        <fullName evidence="10">C2H2-type domain-containing protein</fullName>
    </recommendedName>
</protein>
<dbReference type="SUPFAM" id="SSF57667">
    <property type="entry name" value="beta-beta-alpha zinc fingers"/>
    <property type="match status" value="2"/>
</dbReference>
<sequence>MASQSYYVEYPASPDREFACHLCALSFDRNHDLKRHIETHSGERPFVCERGCGKSFTRKDALKRHQAHDIPVLSTGPECETEAETEAGLVSSVVPAPAPAPAPELLWLGRTELSPGGGSGGGIPGEPDLAGALRSTLRQQQYGGMSYPGSSYIAPPPPMHGGEYPSSPTRAFPCDECALSFDRNHDLKRHKMTHAGERPFECHGCGKTFSRKDALKRHQTTKECGMQ</sequence>
<organism evidence="11 13">
    <name type="scientific">Mycena citricolor</name>
    <dbReference type="NCBI Taxonomy" id="2018698"/>
    <lineage>
        <taxon>Eukaryota</taxon>
        <taxon>Fungi</taxon>
        <taxon>Dikarya</taxon>
        <taxon>Basidiomycota</taxon>
        <taxon>Agaricomycotina</taxon>
        <taxon>Agaricomycetes</taxon>
        <taxon>Agaricomycetidae</taxon>
        <taxon>Agaricales</taxon>
        <taxon>Marasmiineae</taxon>
        <taxon>Mycenaceae</taxon>
        <taxon>Mycena</taxon>
    </lineage>
</organism>
<evidence type="ECO:0000259" key="10">
    <source>
        <dbReference type="PROSITE" id="PS50157"/>
    </source>
</evidence>
<keyword evidence="4" id="KW-0677">Repeat</keyword>
<dbReference type="FunFam" id="3.30.160.60:FF:001437">
    <property type="entry name" value="Zinc finger protein 594"/>
    <property type="match status" value="1"/>
</dbReference>
<comment type="similarity">
    <text evidence="2">Belongs to the krueppel C2H2-type zinc-finger protein family.</text>
</comment>